<dbReference type="EC" id="2.7.11.1" evidence="2"/>
<dbReference type="InterPro" id="IPR011989">
    <property type="entry name" value="ARM-like"/>
</dbReference>
<keyword evidence="7" id="KW-0418">Kinase</keyword>
<dbReference type="GO" id="GO:0004674">
    <property type="term" value="F:protein serine/threonine kinase activity"/>
    <property type="evidence" value="ECO:0007669"/>
    <property type="project" value="UniProtKB-KW"/>
</dbReference>
<organism evidence="17">
    <name type="scientific">Capitella teleta</name>
    <name type="common">Polychaete worm</name>
    <dbReference type="NCBI Taxonomy" id="283909"/>
    <lineage>
        <taxon>Eukaryota</taxon>
        <taxon>Metazoa</taxon>
        <taxon>Spiralia</taxon>
        <taxon>Lophotrochozoa</taxon>
        <taxon>Annelida</taxon>
        <taxon>Polychaeta</taxon>
        <taxon>Sedentaria</taxon>
        <taxon>Scolecida</taxon>
        <taxon>Capitellidae</taxon>
        <taxon>Capitella</taxon>
    </lineage>
</organism>
<dbReference type="PROSITE" id="PS00108">
    <property type="entry name" value="PROTEIN_KINASE_ST"/>
    <property type="match status" value="1"/>
</dbReference>
<dbReference type="STRING" id="283909.R7V8P8"/>
<comment type="subcellular location">
    <subcellularLocation>
        <location evidence="1">Cytoplasm</location>
        <location evidence="1">Cytoskeleton</location>
    </subcellularLocation>
</comment>
<evidence type="ECO:0000256" key="3">
    <source>
        <dbReference type="ARBA" id="ARBA00022490"/>
    </source>
</evidence>
<evidence type="ECO:0000256" key="1">
    <source>
        <dbReference type="ARBA" id="ARBA00004245"/>
    </source>
</evidence>
<dbReference type="EMBL" id="AMQN01018288">
    <property type="status" value="NOT_ANNOTATED_CDS"/>
    <property type="molecule type" value="Genomic_DNA"/>
</dbReference>
<dbReference type="OMA" id="LCPSFLH"/>
<keyword evidence="9" id="KW-0206">Cytoskeleton</keyword>
<dbReference type="SUPFAM" id="SSF48371">
    <property type="entry name" value="ARM repeat"/>
    <property type="match status" value="1"/>
</dbReference>
<dbReference type="PANTHER" id="PTHR22983">
    <property type="entry name" value="PROTEIN KINASE RELATED"/>
    <property type="match status" value="1"/>
</dbReference>
<feature type="repeat" description="ARM" evidence="13">
    <location>
        <begin position="1199"/>
        <end position="1232"/>
    </location>
</feature>
<dbReference type="EMBL" id="AMQN01018289">
    <property type="status" value="NOT_ANNOTATED_CDS"/>
    <property type="molecule type" value="Genomic_DNA"/>
</dbReference>
<dbReference type="GO" id="GO:0005737">
    <property type="term" value="C:cytoplasm"/>
    <property type="evidence" value="ECO:0007669"/>
    <property type="project" value="TreeGrafter"/>
</dbReference>
<dbReference type="Gene3D" id="1.25.10.10">
    <property type="entry name" value="Leucine-rich Repeat Variant"/>
    <property type="match status" value="1"/>
</dbReference>
<evidence type="ECO:0000256" key="14">
    <source>
        <dbReference type="PROSITE-ProRule" id="PRU10141"/>
    </source>
</evidence>
<reference evidence="17 19" key="2">
    <citation type="journal article" date="2013" name="Nature">
        <title>Insights into bilaterian evolution from three spiralian genomes.</title>
        <authorList>
            <person name="Simakov O."/>
            <person name="Marletaz F."/>
            <person name="Cho S.J."/>
            <person name="Edsinger-Gonzales E."/>
            <person name="Havlak P."/>
            <person name="Hellsten U."/>
            <person name="Kuo D.H."/>
            <person name="Larsson T."/>
            <person name="Lv J."/>
            <person name="Arendt D."/>
            <person name="Savage R."/>
            <person name="Osoegawa K."/>
            <person name="de Jong P."/>
            <person name="Grimwood J."/>
            <person name="Chapman J.A."/>
            <person name="Shapiro H."/>
            <person name="Aerts A."/>
            <person name="Otillar R.P."/>
            <person name="Terry A.Y."/>
            <person name="Boore J.L."/>
            <person name="Grigoriev I.V."/>
            <person name="Lindberg D.R."/>
            <person name="Seaver E.C."/>
            <person name="Weisblat D.A."/>
            <person name="Putnam N.H."/>
            <person name="Rokhsar D.S."/>
        </authorList>
    </citation>
    <scope>NUCLEOTIDE SEQUENCE</scope>
    <source>
        <strain evidence="17 19">I ESC-2004</strain>
    </source>
</reference>
<accession>R7V8P8</accession>
<dbReference type="PROSITE" id="PS50011">
    <property type="entry name" value="PROTEIN_KINASE_DOM"/>
    <property type="match status" value="1"/>
</dbReference>
<dbReference type="SUPFAM" id="SSF56112">
    <property type="entry name" value="Protein kinase-like (PK-like)"/>
    <property type="match status" value="1"/>
</dbReference>
<keyword evidence="5" id="KW-0808">Transferase</keyword>
<dbReference type="InterPro" id="IPR011009">
    <property type="entry name" value="Kinase-like_dom_sf"/>
</dbReference>
<feature type="binding site" evidence="14">
    <location>
        <position position="33"/>
    </location>
    <ligand>
        <name>ATP</name>
        <dbReference type="ChEBI" id="CHEBI:30616"/>
    </ligand>
</feature>
<keyword evidence="4" id="KW-0723">Serine/threonine-protein kinase</keyword>
<dbReference type="HOGENOM" id="CLU_002453_2_0_1"/>
<evidence type="ECO:0000256" key="13">
    <source>
        <dbReference type="PROSITE-ProRule" id="PRU00259"/>
    </source>
</evidence>
<evidence type="ECO:0000256" key="4">
    <source>
        <dbReference type="ARBA" id="ARBA00022527"/>
    </source>
</evidence>
<evidence type="ECO:0000256" key="9">
    <source>
        <dbReference type="ARBA" id="ARBA00023212"/>
    </source>
</evidence>
<evidence type="ECO:0000256" key="15">
    <source>
        <dbReference type="SAM" id="MobiDB-lite"/>
    </source>
</evidence>
<dbReference type="PROSITE" id="PS00107">
    <property type="entry name" value="PROTEIN_KINASE_ATP"/>
    <property type="match status" value="1"/>
</dbReference>
<dbReference type="GO" id="GO:0007224">
    <property type="term" value="P:smoothened signaling pathway"/>
    <property type="evidence" value="ECO:0007669"/>
    <property type="project" value="TreeGrafter"/>
</dbReference>
<dbReference type="Proteomes" id="UP000014760">
    <property type="component" value="Unassembled WGS sequence"/>
</dbReference>
<evidence type="ECO:0000256" key="6">
    <source>
        <dbReference type="ARBA" id="ARBA00022741"/>
    </source>
</evidence>
<proteinExistence type="predicted"/>
<reference evidence="18" key="3">
    <citation type="submission" date="2015-06" db="UniProtKB">
        <authorList>
            <consortium name="EnsemblMetazoa"/>
        </authorList>
    </citation>
    <scope>IDENTIFICATION</scope>
</reference>
<protein>
    <recommendedName>
        <fullName evidence="2">non-specific serine/threonine protein kinase</fullName>
        <ecNumber evidence="2">2.7.11.1</ecNumber>
    </recommendedName>
    <alternativeName>
        <fullName evidence="12">Fused homolog</fullName>
    </alternativeName>
</protein>
<comment type="catalytic activity">
    <reaction evidence="11">
        <text>L-seryl-[protein] + ATP = O-phospho-L-seryl-[protein] + ADP + H(+)</text>
        <dbReference type="Rhea" id="RHEA:17989"/>
        <dbReference type="Rhea" id="RHEA-COMP:9863"/>
        <dbReference type="Rhea" id="RHEA-COMP:11604"/>
        <dbReference type="ChEBI" id="CHEBI:15378"/>
        <dbReference type="ChEBI" id="CHEBI:29999"/>
        <dbReference type="ChEBI" id="CHEBI:30616"/>
        <dbReference type="ChEBI" id="CHEBI:83421"/>
        <dbReference type="ChEBI" id="CHEBI:456216"/>
        <dbReference type="EC" id="2.7.11.1"/>
    </reaction>
</comment>
<dbReference type="SMART" id="SM00220">
    <property type="entry name" value="S_TKc"/>
    <property type="match status" value="1"/>
</dbReference>
<dbReference type="InterPro" id="IPR008271">
    <property type="entry name" value="Ser/Thr_kinase_AS"/>
</dbReference>
<reference evidence="19" key="1">
    <citation type="submission" date="2012-12" db="EMBL/GenBank/DDBJ databases">
        <authorList>
            <person name="Hellsten U."/>
            <person name="Grimwood J."/>
            <person name="Chapman J.A."/>
            <person name="Shapiro H."/>
            <person name="Aerts A."/>
            <person name="Otillar R.P."/>
            <person name="Terry A.Y."/>
            <person name="Boore J.L."/>
            <person name="Simakov O."/>
            <person name="Marletaz F."/>
            <person name="Cho S.-J."/>
            <person name="Edsinger-Gonzales E."/>
            <person name="Havlak P."/>
            <person name="Kuo D.-H."/>
            <person name="Larsson T."/>
            <person name="Lv J."/>
            <person name="Arendt D."/>
            <person name="Savage R."/>
            <person name="Osoegawa K."/>
            <person name="de Jong P."/>
            <person name="Lindberg D.R."/>
            <person name="Seaver E.C."/>
            <person name="Weisblat D.A."/>
            <person name="Putnam N.H."/>
            <person name="Grigoriev I.V."/>
            <person name="Rokhsar D.S."/>
        </authorList>
    </citation>
    <scope>NUCLEOTIDE SEQUENCE</scope>
    <source>
        <strain evidence="19">I ESC-2004</strain>
    </source>
</reference>
<evidence type="ECO:0000256" key="10">
    <source>
        <dbReference type="ARBA" id="ARBA00047899"/>
    </source>
</evidence>
<dbReference type="CDD" id="cd14002">
    <property type="entry name" value="STKc_STK36"/>
    <property type="match status" value="1"/>
</dbReference>
<feature type="region of interest" description="Disordered" evidence="15">
    <location>
        <begin position="270"/>
        <end position="432"/>
    </location>
</feature>
<evidence type="ECO:0000256" key="11">
    <source>
        <dbReference type="ARBA" id="ARBA00048679"/>
    </source>
</evidence>
<evidence type="ECO:0000313" key="17">
    <source>
        <dbReference type="EMBL" id="ELU14949.1"/>
    </source>
</evidence>
<dbReference type="Gene3D" id="1.10.510.10">
    <property type="entry name" value="Transferase(Phosphotransferase) domain 1"/>
    <property type="match status" value="1"/>
</dbReference>
<dbReference type="SMART" id="SM00185">
    <property type="entry name" value="ARM"/>
    <property type="match status" value="2"/>
</dbReference>
<evidence type="ECO:0000256" key="8">
    <source>
        <dbReference type="ARBA" id="ARBA00022840"/>
    </source>
</evidence>
<dbReference type="FunFam" id="1.10.510.10:FF:000292">
    <property type="entry name" value="Serine/threonine-protein kinase 36"/>
    <property type="match status" value="1"/>
</dbReference>
<dbReference type="Pfam" id="PF13513">
    <property type="entry name" value="HEAT_EZ"/>
    <property type="match status" value="1"/>
</dbReference>
<evidence type="ECO:0000313" key="19">
    <source>
        <dbReference type="Proteomes" id="UP000014760"/>
    </source>
</evidence>
<dbReference type="EMBL" id="KB294153">
    <property type="protein sequence ID" value="ELU14949.1"/>
    <property type="molecule type" value="Genomic_DNA"/>
</dbReference>
<dbReference type="PROSITE" id="PS50176">
    <property type="entry name" value="ARM_REPEAT"/>
    <property type="match status" value="1"/>
</dbReference>
<keyword evidence="6 14" id="KW-0547">Nucleotide-binding</keyword>
<dbReference type="OrthoDB" id="266718at2759"/>
<feature type="domain" description="Protein kinase" evidence="16">
    <location>
        <begin position="4"/>
        <end position="254"/>
    </location>
</feature>
<dbReference type="Pfam" id="PF00069">
    <property type="entry name" value="Pkinase"/>
    <property type="match status" value="1"/>
</dbReference>
<dbReference type="EnsemblMetazoa" id="CapteT150354">
    <property type="protein sequence ID" value="CapteP150354"/>
    <property type="gene ID" value="CapteG150354"/>
</dbReference>
<feature type="compositionally biased region" description="Basic and acidic residues" evidence="15">
    <location>
        <begin position="293"/>
        <end position="312"/>
    </location>
</feature>
<dbReference type="GO" id="GO:0005856">
    <property type="term" value="C:cytoskeleton"/>
    <property type="evidence" value="ECO:0007669"/>
    <property type="project" value="UniProtKB-SubCell"/>
</dbReference>
<dbReference type="InterPro" id="IPR016024">
    <property type="entry name" value="ARM-type_fold"/>
</dbReference>
<evidence type="ECO:0000313" key="18">
    <source>
        <dbReference type="EnsemblMetazoa" id="CapteP150354"/>
    </source>
</evidence>
<feature type="compositionally biased region" description="Basic and acidic residues" evidence="15">
    <location>
        <begin position="383"/>
        <end position="405"/>
    </location>
</feature>
<dbReference type="InterPro" id="IPR000225">
    <property type="entry name" value="Armadillo"/>
</dbReference>
<evidence type="ECO:0000256" key="12">
    <source>
        <dbReference type="ARBA" id="ARBA00075375"/>
    </source>
</evidence>
<dbReference type="PANTHER" id="PTHR22983:SF6">
    <property type="entry name" value="SERINE_THREONINE-PROTEIN KINASE 36"/>
    <property type="match status" value="1"/>
</dbReference>
<keyword evidence="8 14" id="KW-0067">ATP-binding</keyword>
<comment type="catalytic activity">
    <reaction evidence="10">
        <text>L-threonyl-[protein] + ATP = O-phospho-L-threonyl-[protein] + ADP + H(+)</text>
        <dbReference type="Rhea" id="RHEA:46608"/>
        <dbReference type="Rhea" id="RHEA-COMP:11060"/>
        <dbReference type="Rhea" id="RHEA-COMP:11605"/>
        <dbReference type="ChEBI" id="CHEBI:15378"/>
        <dbReference type="ChEBI" id="CHEBI:30013"/>
        <dbReference type="ChEBI" id="CHEBI:30616"/>
        <dbReference type="ChEBI" id="CHEBI:61977"/>
        <dbReference type="ChEBI" id="CHEBI:456216"/>
        <dbReference type="EC" id="2.7.11.1"/>
    </reaction>
</comment>
<dbReference type="GO" id="GO:0005524">
    <property type="term" value="F:ATP binding"/>
    <property type="evidence" value="ECO:0007669"/>
    <property type="project" value="UniProtKB-UniRule"/>
</dbReference>
<evidence type="ECO:0000256" key="5">
    <source>
        <dbReference type="ARBA" id="ARBA00022679"/>
    </source>
</evidence>
<evidence type="ECO:0000256" key="7">
    <source>
        <dbReference type="ARBA" id="ARBA00022777"/>
    </source>
</evidence>
<sequence>MENYHVLELIGEGSFGRVYKGRKKFSGQVVALKFIPKVGRSDKELKNLRREIEIMRHLHHDNIIEMIDSFETEKEVVAVTDYAEGELFQILEDDGNLPEDQVQSIACQLVSALYYLHSHRILHRDMKPQNILLAKQGSVKLCDFGFARAMSINTLVLTSIKGTPLYMSPELVEEKPYDHTADLWALGCILYELFTGQPPFYTNSIFQLVSLIIKDPVRWPKNMSAPFKDFLQGLLTKSPRHRLSWPGLLQHPFVKHGLISPFTTAPTASLVKEKEKQSQQRAHPPGTSKILGKAREKAAQQEQKVRNTERRHAINRRVLQKKSAALPKTEEAWQQQHPGGGDQGAPLEVNPASAGAGTAIPVHPERPLTAEWDQPPPLIEPTPRSDRLSHDYSKEYPEVEVESRKVLNPPPAKNNMEKVKLHEEEADSDDEWQGMVDATDCSTESPTDPQAIQELIKDPGFQSRLSSRLHSSSAQLLEAVLEGASRIRPVLRIVSNILAFKGDDDGFVLDSFLKSIDCPQHFISLIDQILSLHDVKQQAWCQQILIDLLTLLHSYFASDVVKSKHNHQVYADTCCRFTPLLPKLLFQKFDNNLALREHSLMCIIVLCEIMERVSIDISGPWFKSISADVLESVLRAGMLDEAALLAEGNSELAQVRMEEVICLAVASLTAMTHLPVHDVPCMEAKRDVAAMLAETLCKEAAMASDYLLMLIHPSTCAHVIKVVYVCCQQSRELCEKISSGRDLESLLTILQGQIEIADMELNSVLEACIHTLTVLLLQLGRIPPPVENMAAFLMSIFLESQLASHTAAAALLFTQLLGFGVAVEVQPETLLMAALSEFSDLAQICIRCPFQYGVLDGAIFLLVQLLTQGEVPIASLYMESGIWNYQWNRVSQMLRISDDHSACEDLESGTKDKVPAPDWNLLSLRALSSLLDIAIAIFTRESFQVIPSLAKPHGVLTSSLVHYLDANFLKHAEARYAVEKFGEEGVESRPFVKILLQVTQLLCFPFAIDTNQELLVDIQMQVVTHLFNACIKYLEPQHLELPMGLLSRLVLGDSSFVSQFASAVHDEKASSLSSVSLNSDTDLAITCDIISVCSHLVRTSQSHLKLIEDIFKGEKGDFHLLEQLLCHANPVVRARTSNMLGNMMKHSSHFYSTLLQRPLLFKNLLKCLSDEDPNVRKGASLSVGNAAYHNSDLYQQLLPAIPLLITLLNDPVAKTRANAAGALGNLSIHSSELCTSLISQRALLSVLELACRDNQYGVQECALTALRSMAGQENLRQELIKVNARDKLTHMVEGSGRSSARTRRSLALSKSAGRHSVTTVMQHCSRLVQLLSPN</sequence>
<gene>
    <name evidence="17" type="ORF">CAPTEDRAFT_150354</name>
</gene>
<keyword evidence="3" id="KW-0963">Cytoplasm</keyword>
<evidence type="ECO:0000259" key="16">
    <source>
        <dbReference type="PROSITE" id="PS50011"/>
    </source>
</evidence>
<evidence type="ECO:0000256" key="2">
    <source>
        <dbReference type="ARBA" id="ARBA00012513"/>
    </source>
</evidence>
<keyword evidence="19" id="KW-1185">Reference proteome</keyword>
<dbReference type="InterPro" id="IPR000719">
    <property type="entry name" value="Prot_kinase_dom"/>
</dbReference>
<dbReference type="InterPro" id="IPR017441">
    <property type="entry name" value="Protein_kinase_ATP_BS"/>
</dbReference>
<name>R7V8P8_CAPTE</name>
<dbReference type="FunFam" id="3.30.200.20:FF:000042">
    <property type="entry name" value="Aurora kinase A"/>
    <property type="match status" value="1"/>
</dbReference>